<proteinExistence type="predicted"/>
<dbReference type="Gene3D" id="3.30.310.70">
    <property type="entry name" value="TT1751-like domain"/>
    <property type="match status" value="1"/>
</dbReference>
<name>A0A1H8VJV7_9EURY</name>
<protein>
    <submittedName>
        <fullName evidence="2">Uncharacterized conserved protein, DUF302 family</fullName>
    </submittedName>
</protein>
<dbReference type="PANTHER" id="PTHR38342:SF1">
    <property type="entry name" value="SLR5037 PROTEIN"/>
    <property type="match status" value="1"/>
</dbReference>
<evidence type="ECO:0000259" key="1">
    <source>
        <dbReference type="Pfam" id="PF03625"/>
    </source>
</evidence>
<evidence type="ECO:0000313" key="2">
    <source>
        <dbReference type="EMBL" id="SEP15695.1"/>
    </source>
</evidence>
<organism evidence="2 3">
    <name type="scientific">Halogranum amylolyticum</name>
    <dbReference type="NCBI Taxonomy" id="660520"/>
    <lineage>
        <taxon>Archaea</taxon>
        <taxon>Methanobacteriati</taxon>
        <taxon>Methanobacteriota</taxon>
        <taxon>Stenosarchaea group</taxon>
        <taxon>Halobacteria</taxon>
        <taxon>Halobacteriales</taxon>
        <taxon>Haloferacaceae</taxon>
    </lineage>
</organism>
<gene>
    <name evidence="2" type="ORF">SAMN04487948_11751</name>
</gene>
<dbReference type="InterPro" id="IPR016796">
    <property type="entry name" value="UCP021774"/>
</dbReference>
<accession>A0A1H8VJV7</accession>
<dbReference type="OrthoDB" id="2559at2157"/>
<sequence length="138" mass="14948">MEYTIQTSVTGDFDDVVDTTIAALEDEGFGVLCDIDIQATLKEKLGEEFRQYRILGACNPPLAYEGLTEEIELGALLPCNVIVYETNDGDIVVSAVDPKQLVGIADNDALDSIATEVNERFERVLSAVTDELGSKSEA</sequence>
<dbReference type="InterPro" id="IPR035923">
    <property type="entry name" value="TT1751-like_sf"/>
</dbReference>
<keyword evidence="3" id="KW-1185">Reference proteome</keyword>
<dbReference type="Pfam" id="PF03625">
    <property type="entry name" value="DUF302"/>
    <property type="match status" value="1"/>
</dbReference>
<dbReference type="AlphaFoldDB" id="A0A1H8VJV7"/>
<dbReference type="CDD" id="cd14797">
    <property type="entry name" value="DUF302"/>
    <property type="match status" value="1"/>
</dbReference>
<dbReference type="Proteomes" id="UP000199126">
    <property type="component" value="Unassembled WGS sequence"/>
</dbReference>
<dbReference type="InterPro" id="IPR005180">
    <property type="entry name" value="DUF302"/>
</dbReference>
<dbReference type="PANTHER" id="PTHR38342">
    <property type="entry name" value="SLR5037 PROTEIN"/>
    <property type="match status" value="1"/>
</dbReference>
<dbReference type="RefSeq" id="WP_089827189.1">
    <property type="nucleotide sequence ID" value="NZ_FODV01000017.1"/>
</dbReference>
<feature type="domain" description="DUF302" evidence="1">
    <location>
        <begin position="35"/>
        <end position="98"/>
    </location>
</feature>
<evidence type="ECO:0000313" key="3">
    <source>
        <dbReference type="Proteomes" id="UP000199126"/>
    </source>
</evidence>
<dbReference type="SUPFAM" id="SSF103247">
    <property type="entry name" value="TT1751-like"/>
    <property type="match status" value="1"/>
</dbReference>
<reference evidence="3" key="1">
    <citation type="submission" date="2016-10" db="EMBL/GenBank/DDBJ databases">
        <authorList>
            <person name="Varghese N."/>
            <person name="Submissions S."/>
        </authorList>
    </citation>
    <scope>NUCLEOTIDE SEQUENCE [LARGE SCALE GENOMIC DNA]</scope>
    <source>
        <strain evidence="3">CGMCC 1.10121</strain>
    </source>
</reference>
<dbReference type="PIRSF" id="PIRSF021774">
    <property type="entry name" value="UCP021774"/>
    <property type="match status" value="1"/>
</dbReference>
<dbReference type="EMBL" id="FODV01000017">
    <property type="protein sequence ID" value="SEP15695.1"/>
    <property type="molecule type" value="Genomic_DNA"/>
</dbReference>